<name>A0A504JL88_9FLAO</name>
<dbReference type="EMBL" id="VFWZ01000002">
    <property type="protein sequence ID" value="TPN87331.1"/>
    <property type="molecule type" value="Genomic_DNA"/>
</dbReference>
<reference evidence="2 3" key="1">
    <citation type="submission" date="2019-06" db="EMBL/GenBank/DDBJ databases">
        <authorList>
            <person name="Meng X."/>
        </authorList>
    </citation>
    <scope>NUCLEOTIDE SEQUENCE [LARGE SCALE GENOMIC DNA]</scope>
    <source>
        <strain evidence="2 3">M625</strain>
    </source>
</reference>
<dbReference type="Proteomes" id="UP000315540">
    <property type="component" value="Unassembled WGS sequence"/>
</dbReference>
<evidence type="ECO:0000313" key="3">
    <source>
        <dbReference type="Proteomes" id="UP000315540"/>
    </source>
</evidence>
<proteinExistence type="predicted"/>
<protein>
    <recommendedName>
        <fullName evidence="4">DUF3883 domain-containing protein</fullName>
    </recommendedName>
</protein>
<dbReference type="OrthoDB" id="9781481at2"/>
<sequence>MENNTELSREILNEFLERWDIETIKSMKIEQYVSVGNKDTFCQWLETKTRALGSIKGINSSKFGIYKRSDPNANPKNLINDNLYSWQRYYGENRKEAFENVKAEILKIIEYSEKGDFEKIDDLHLTLFVKWKIAYLYSNERLIPIFKKAVLHKIAEYYGLNVTRKTKTSEIQNLIIANKPSHLSIYQFADFLYEKFGRDNGKTTNTGKKRKTNRKGTKLRSSSKQKRRGSTSYIAEQKHNKIQEILQKQLEQKYGKDNVILEENYVDIKVKLENEIHFYEVKSSAFASDCIREGLGQIMSYVQKDDDDRTKLLFIAGQYPPNQDEIDYLNFVKKKLKIYFDYVSVELKD</sequence>
<feature type="region of interest" description="Disordered" evidence="1">
    <location>
        <begin position="202"/>
        <end position="232"/>
    </location>
</feature>
<evidence type="ECO:0000313" key="2">
    <source>
        <dbReference type="EMBL" id="TPN87331.1"/>
    </source>
</evidence>
<evidence type="ECO:0000256" key="1">
    <source>
        <dbReference type="SAM" id="MobiDB-lite"/>
    </source>
</evidence>
<gene>
    <name evidence="2" type="ORF">FHK87_07015</name>
</gene>
<accession>A0A504JL88</accession>
<feature type="compositionally biased region" description="Basic residues" evidence="1">
    <location>
        <begin position="207"/>
        <end position="229"/>
    </location>
</feature>
<comment type="caution">
    <text evidence="2">The sequence shown here is derived from an EMBL/GenBank/DDBJ whole genome shotgun (WGS) entry which is preliminary data.</text>
</comment>
<evidence type="ECO:0008006" key="4">
    <source>
        <dbReference type="Google" id="ProtNLM"/>
    </source>
</evidence>
<organism evidence="2 3">
    <name type="scientific">Aquimarina algicola</name>
    <dbReference type="NCBI Taxonomy" id="2589995"/>
    <lineage>
        <taxon>Bacteria</taxon>
        <taxon>Pseudomonadati</taxon>
        <taxon>Bacteroidota</taxon>
        <taxon>Flavobacteriia</taxon>
        <taxon>Flavobacteriales</taxon>
        <taxon>Flavobacteriaceae</taxon>
        <taxon>Aquimarina</taxon>
    </lineage>
</organism>
<keyword evidence="3" id="KW-1185">Reference proteome</keyword>
<dbReference type="AlphaFoldDB" id="A0A504JL88"/>